<dbReference type="PANTHER" id="PTHR24232:SF112">
    <property type="entry name" value="LYSOPHOSPHATIDIC ACID RECEPTOR 6-LIKE"/>
    <property type="match status" value="1"/>
</dbReference>
<dbReference type="Proteomes" id="UP001059041">
    <property type="component" value="Linkage Group LG1"/>
</dbReference>
<dbReference type="FunFam" id="1.20.1070.10:FF:000142">
    <property type="entry name" value="G protein-coupled receptor 55"/>
    <property type="match status" value="1"/>
</dbReference>
<evidence type="ECO:0000313" key="14">
    <source>
        <dbReference type="Proteomes" id="UP001059041"/>
    </source>
</evidence>
<dbReference type="PRINTS" id="PR00237">
    <property type="entry name" value="GPCRRHODOPSN"/>
</dbReference>
<dbReference type="InterPro" id="IPR000276">
    <property type="entry name" value="GPCR_Rhodpsn"/>
</dbReference>
<evidence type="ECO:0000256" key="11">
    <source>
        <dbReference type="SAM" id="Phobius"/>
    </source>
</evidence>
<feature type="domain" description="G-protein coupled receptors family 1 profile" evidence="12">
    <location>
        <begin position="36"/>
        <end position="288"/>
    </location>
</feature>
<reference evidence="13" key="1">
    <citation type="submission" date="2021-02" db="EMBL/GenBank/DDBJ databases">
        <title>Comparative genomics reveals that relaxation of natural selection precedes convergent phenotypic evolution of cavefish.</title>
        <authorList>
            <person name="Peng Z."/>
        </authorList>
    </citation>
    <scope>NUCLEOTIDE SEQUENCE</scope>
    <source>
        <tissue evidence="13">Muscle</tissue>
    </source>
</reference>
<dbReference type="InterPro" id="IPR017452">
    <property type="entry name" value="GPCR_Rhodpsn_7TM"/>
</dbReference>
<evidence type="ECO:0000313" key="13">
    <source>
        <dbReference type="EMBL" id="KAI7814492.1"/>
    </source>
</evidence>
<keyword evidence="5 10" id="KW-0297">G-protein coupled receptor</keyword>
<dbReference type="CDD" id="cd14982">
    <property type="entry name" value="7tmA_purinoceptor-like"/>
    <property type="match status" value="1"/>
</dbReference>
<protein>
    <submittedName>
        <fullName evidence="13">Lysophosphatidic acid receptor 6-like</fullName>
    </submittedName>
</protein>
<evidence type="ECO:0000256" key="5">
    <source>
        <dbReference type="ARBA" id="ARBA00023040"/>
    </source>
</evidence>
<proteinExistence type="inferred from homology"/>
<comment type="similarity">
    <text evidence="10">Belongs to the G-protein coupled receptor 1 family.</text>
</comment>
<sequence length="327" mass="36819">MFNSTVSQSCQNTTQGEQDVIFVAVYAVVFIAGLALNLTALWIFFSNSKSRSHTTVYMIHLAFADVLLICTLPLRIYYHGGFKDLHQKICEFAGLILLANMYGSIFLLTSISFDRCVAVCFPMSSRVREGRKKAWCICLGIWVLTIGTSWPIYFRKVLLHHSSNTTMQKHCFGSFPVYATQTATLISTLIVGFGIPLTVMILSSWGLVRAISKSNAAQTSDLVDSKRIKRMITTNLAIFLFCFLPYHLMLLILYVYTSSESIPCSLVPAYHYSLMIACLNAVLDPLAYYFTTETFRRKMDVGAVRKIWQMNSHSSDGNNRPRAPLNT</sequence>
<dbReference type="PANTHER" id="PTHR24232">
    <property type="entry name" value="G-PROTEIN COUPLED RECEPTOR"/>
    <property type="match status" value="1"/>
</dbReference>
<evidence type="ECO:0000256" key="6">
    <source>
        <dbReference type="ARBA" id="ARBA00023136"/>
    </source>
</evidence>
<evidence type="ECO:0000256" key="4">
    <source>
        <dbReference type="ARBA" id="ARBA00022989"/>
    </source>
</evidence>
<evidence type="ECO:0000256" key="9">
    <source>
        <dbReference type="ARBA" id="ARBA00023224"/>
    </source>
</evidence>
<dbReference type="Pfam" id="PF00001">
    <property type="entry name" value="7tm_1"/>
    <property type="match status" value="1"/>
</dbReference>
<dbReference type="AlphaFoldDB" id="A0A9W7X5H6"/>
<keyword evidence="6 11" id="KW-0472">Membrane</keyword>
<gene>
    <name evidence="13" type="ORF">IRJ41_019449</name>
</gene>
<evidence type="ECO:0000259" key="12">
    <source>
        <dbReference type="PROSITE" id="PS50262"/>
    </source>
</evidence>
<dbReference type="EMBL" id="JAFHDT010000001">
    <property type="protein sequence ID" value="KAI7814492.1"/>
    <property type="molecule type" value="Genomic_DNA"/>
</dbReference>
<feature type="transmembrane region" description="Helical" evidence="11">
    <location>
        <begin position="92"/>
        <end position="113"/>
    </location>
</feature>
<organism evidence="13 14">
    <name type="scientific">Triplophysa rosa</name>
    <name type="common">Cave loach</name>
    <dbReference type="NCBI Taxonomy" id="992332"/>
    <lineage>
        <taxon>Eukaryota</taxon>
        <taxon>Metazoa</taxon>
        <taxon>Chordata</taxon>
        <taxon>Craniata</taxon>
        <taxon>Vertebrata</taxon>
        <taxon>Euteleostomi</taxon>
        <taxon>Actinopterygii</taxon>
        <taxon>Neopterygii</taxon>
        <taxon>Teleostei</taxon>
        <taxon>Ostariophysi</taxon>
        <taxon>Cypriniformes</taxon>
        <taxon>Nemacheilidae</taxon>
        <taxon>Triplophysa</taxon>
    </lineage>
</organism>
<feature type="transmembrane region" description="Helical" evidence="11">
    <location>
        <begin position="20"/>
        <end position="45"/>
    </location>
</feature>
<dbReference type="GO" id="GO:0035025">
    <property type="term" value="P:positive regulation of Rho protein signal transduction"/>
    <property type="evidence" value="ECO:0007669"/>
    <property type="project" value="TreeGrafter"/>
</dbReference>
<keyword evidence="2" id="KW-1003">Cell membrane</keyword>
<evidence type="ECO:0000256" key="8">
    <source>
        <dbReference type="ARBA" id="ARBA00023180"/>
    </source>
</evidence>
<keyword evidence="4 11" id="KW-1133">Transmembrane helix</keyword>
<dbReference type="GO" id="GO:0005886">
    <property type="term" value="C:plasma membrane"/>
    <property type="evidence" value="ECO:0007669"/>
    <property type="project" value="UniProtKB-SubCell"/>
</dbReference>
<dbReference type="GO" id="GO:0004930">
    <property type="term" value="F:G protein-coupled receptor activity"/>
    <property type="evidence" value="ECO:0007669"/>
    <property type="project" value="UniProtKB-KW"/>
</dbReference>
<feature type="transmembrane region" description="Helical" evidence="11">
    <location>
        <begin position="269"/>
        <end position="290"/>
    </location>
</feature>
<dbReference type="GO" id="GO:0007200">
    <property type="term" value="P:phospholipase C-activating G protein-coupled receptor signaling pathway"/>
    <property type="evidence" value="ECO:0007669"/>
    <property type="project" value="TreeGrafter"/>
</dbReference>
<feature type="transmembrane region" description="Helical" evidence="11">
    <location>
        <begin position="236"/>
        <end position="257"/>
    </location>
</feature>
<evidence type="ECO:0000256" key="2">
    <source>
        <dbReference type="ARBA" id="ARBA00022475"/>
    </source>
</evidence>
<evidence type="ECO:0000256" key="10">
    <source>
        <dbReference type="RuleBase" id="RU000688"/>
    </source>
</evidence>
<dbReference type="Gene3D" id="1.20.1070.10">
    <property type="entry name" value="Rhodopsin 7-helix transmembrane proteins"/>
    <property type="match status" value="1"/>
</dbReference>
<comment type="caution">
    <text evidence="13">The sequence shown here is derived from an EMBL/GenBank/DDBJ whole genome shotgun (WGS) entry which is preliminary data.</text>
</comment>
<evidence type="ECO:0000256" key="7">
    <source>
        <dbReference type="ARBA" id="ARBA00023170"/>
    </source>
</evidence>
<dbReference type="PROSITE" id="PS00237">
    <property type="entry name" value="G_PROTEIN_RECEP_F1_1"/>
    <property type="match status" value="1"/>
</dbReference>
<keyword evidence="9 10" id="KW-0807">Transducer</keyword>
<feature type="transmembrane region" description="Helical" evidence="11">
    <location>
        <begin position="57"/>
        <end position="80"/>
    </location>
</feature>
<keyword evidence="7 10" id="KW-0675">Receptor</keyword>
<feature type="transmembrane region" description="Helical" evidence="11">
    <location>
        <begin position="134"/>
        <end position="153"/>
    </location>
</feature>
<keyword evidence="3 10" id="KW-0812">Transmembrane</keyword>
<name>A0A9W7X5H6_TRIRA</name>
<evidence type="ECO:0000256" key="1">
    <source>
        <dbReference type="ARBA" id="ARBA00004651"/>
    </source>
</evidence>
<dbReference type="OrthoDB" id="6069656at2759"/>
<dbReference type="SUPFAM" id="SSF81321">
    <property type="entry name" value="Family A G protein-coupled receptor-like"/>
    <property type="match status" value="1"/>
</dbReference>
<comment type="subcellular location">
    <subcellularLocation>
        <location evidence="1">Cell membrane</location>
        <topology evidence="1">Multi-pass membrane protein</topology>
    </subcellularLocation>
</comment>
<accession>A0A9W7X5H6</accession>
<dbReference type="PROSITE" id="PS50262">
    <property type="entry name" value="G_PROTEIN_RECEP_F1_2"/>
    <property type="match status" value="1"/>
</dbReference>
<keyword evidence="14" id="KW-1185">Reference proteome</keyword>
<evidence type="ECO:0000256" key="3">
    <source>
        <dbReference type="ARBA" id="ARBA00022692"/>
    </source>
</evidence>
<keyword evidence="8" id="KW-0325">Glycoprotein</keyword>
<feature type="transmembrane region" description="Helical" evidence="11">
    <location>
        <begin position="185"/>
        <end position="208"/>
    </location>
</feature>